<keyword evidence="3" id="KW-0732">Signal</keyword>
<dbReference type="InterPro" id="IPR002018">
    <property type="entry name" value="CarbesteraseB"/>
</dbReference>
<dbReference type="SUPFAM" id="SSF53474">
    <property type="entry name" value="alpha/beta-Hydrolases"/>
    <property type="match status" value="1"/>
</dbReference>
<dbReference type="EMBL" id="CH940649">
    <property type="protein sequence ID" value="EDW63863.1"/>
    <property type="molecule type" value="Genomic_DNA"/>
</dbReference>
<protein>
    <recommendedName>
        <fullName evidence="4">Carboxylesterase type B domain-containing protein</fullName>
    </recommendedName>
</protein>
<sequence length="704" mass="75095">MRTLTKRNILSLLLGLQLVAVALTLEQFQSELQLESESESGSETSSLSHRRVKRIVGGKSAKPPPVDDPVVFARVFNRDTRIEGYRNPNTGIYSFLGIHYAEPPVGPLRYSRPVYKRLSGDINATRHGSPCIQPHPQQPRRIIGDENCLLVNVYTPQMPDETTGLPVFVWIHPGGFRYGSAAQYDATPMAQQGAIVVAPQYRLGSLGILGDGTKEFDGNLAMFDLAAALRWVTDYIANFGGNPKQVQAIGHGSGAASAMYLSMSRAARSGGDVHGVVAMSGTALSQYAMDKEPVQSVQEVAKINNCPTGNELEIVNCMRAKSAEEIIQNDAKVQTERLAGRALVKGLTGNTGFQPHIEAEDDYRSLPSLLIGEPEQQLRSGNYTGIPLLTGVTKHETANSVTVDTLNKVYGSVEQFLGSLQGALKQLTGFLRIDKLTGDIAKPVLPGLTNVLTPTLQDVWKVPQALNVDQVLAKVVESTTDVLFNLPAVLTTQVWSKLAPAYMYSFEYNGTKSKGINFLRGLPIVSEQAQDKPELVAHGDELGYMFDANDIFGEPLSETRLTSEDDLLVRKNLIDMLLQFAKQGEKKDGAVTSKLFQSITGGGTPFIKVDTQLEAASDFRFCELSVLGASLSPLSSTSCAALGGLLGQLGGGVGQTVGGVGQTVGGVGNKLGLGGVGQTLGLGGGGGNNNNNNRRGGGLGLGLL</sequence>
<feature type="signal peptide" evidence="3">
    <location>
        <begin position="1"/>
        <end position="24"/>
    </location>
</feature>
<dbReference type="InterPro" id="IPR050309">
    <property type="entry name" value="Type-B_Carboxylest/Lipase"/>
</dbReference>
<dbReference type="STRING" id="7244.B4LT32"/>
<dbReference type="Pfam" id="PF00135">
    <property type="entry name" value="COesterase"/>
    <property type="match status" value="1"/>
</dbReference>
<dbReference type="ESTHER" id="drovi-b4lt32">
    <property type="family name" value="OtherNon-catalytic_C"/>
</dbReference>
<dbReference type="eggNOG" id="KOG1516">
    <property type="taxonomic scope" value="Eukaryota"/>
</dbReference>
<organism evidence="5 6">
    <name type="scientific">Drosophila virilis</name>
    <name type="common">Fruit fly</name>
    <dbReference type="NCBI Taxonomy" id="7244"/>
    <lineage>
        <taxon>Eukaryota</taxon>
        <taxon>Metazoa</taxon>
        <taxon>Ecdysozoa</taxon>
        <taxon>Arthropoda</taxon>
        <taxon>Hexapoda</taxon>
        <taxon>Insecta</taxon>
        <taxon>Pterygota</taxon>
        <taxon>Neoptera</taxon>
        <taxon>Endopterygota</taxon>
        <taxon>Diptera</taxon>
        <taxon>Brachycera</taxon>
        <taxon>Muscomorpha</taxon>
        <taxon>Ephydroidea</taxon>
        <taxon>Drosophilidae</taxon>
        <taxon>Drosophila</taxon>
    </lineage>
</organism>
<dbReference type="HOGENOM" id="CLU_006586_13_2_1"/>
<dbReference type="AlphaFoldDB" id="B4LT32"/>
<dbReference type="SMR" id="B4LT32"/>
<name>B4LT32_DROVI</name>
<evidence type="ECO:0000259" key="4">
    <source>
        <dbReference type="Pfam" id="PF00135"/>
    </source>
</evidence>
<evidence type="ECO:0000256" key="2">
    <source>
        <dbReference type="SAM" id="MobiDB-lite"/>
    </source>
</evidence>
<evidence type="ECO:0000313" key="6">
    <source>
        <dbReference type="Proteomes" id="UP000008792"/>
    </source>
</evidence>
<keyword evidence="1" id="KW-0325">Glycoprotein</keyword>
<evidence type="ECO:0000256" key="3">
    <source>
        <dbReference type="SAM" id="SignalP"/>
    </source>
</evidence>
<dbReference type="Proteomes" id="UP000008792">
    <property type="component" value="Unassembled WGS sequence"/>
</dbReference>
<dbReference type="FunFam" id="3.40.50.1820:FF:000413">
    <property type="entry name" value="carboxylesterase 1E"/>
    <property type="match status" value="1"/>
</dbReference>
<dbReference type="PANTHER" id="PTHR11559">
    <property type="entry name" value="CARBOXYLESTERASE"/>
    <property type="match status" value="1"/>
</dbReference>
<dbReference type="InterPro" id="IPR029058">
    <property type="entry name" value="AB_hydrolase_fold"/>
</dbReference>
<feature type="region of interest" description="Disordered" evidence="2">
    <location>
        <begin position="34"/>
        <end position="63"/>
    </location>
</feature>
<feature type="chain" id="PRO_5002813956" description="Carboxylesterase type B domain-containing protein" evidence="3">
    <location>
        <begin position="25"/>
        <end position="704"/>
    </location>
</feature>
<feature type="domain" description="Carboxylesterase type B" evidence="4">
    <location>
        <begin position="80"/>
        <end position="614"/>
    </location>
</feature>
<feature type="region of interest" description="Disordered" evidence="2">
    <location>
        <begin position="684"/>
        <end position="704"/>
    </location>
</feature>
<evidence type="ECO:0000313" key="5">
    <source>
        <dbReference type="EMBL" id="EDW63863.1"/>
    </source>
</evidence>
<proteinExistence type="predicted"/>
<dbReference type="OrthoDB" id="408631at2759"/>
<accession>B4LT32</accession>
<dbReference type="InParanoid" id="B4LT32"/>
<dbReference type="PhylomeDB" id="B4LT32"/>
<keyword evidence="6" id="KW-1185">Reference proteome</keyword>
<dbReference type="OMA" id="TRHGPPC"/>
<dbReference type="KEGG" id="dvi:6627539"/>
<reference evidence="5 6" key="1">
    <citation type="journal article" date="2007" name="Nature">
        <title>Evolution of genes and genomes on the Drosophila phylogeny.</title>
        <authorList>
            <consortium name="Drosophila 12 Genomes Consortium"/>
            <person name="Clark A.G."/>
            <person name="Eisen M.B."/>
            <person name="Smith D.R."/>
            <person name="Bergman C.M."/>
            <person name="Oliver B."/>
            <person name="Markow T.A."/>
            <person name="Kaufman T.C."/>
            <person name="Kellis M."/>
            <person name="Gelbart W."/>
            <person name="Iyer V.N."/>
            <person name="Pollard D.A."/>
            <person name="Sackton T.B."/>
            <person name="Larracuente A.M."/>
            <person name="Singh N.D."/>
            <person name="Abad J.P."/>
            <person name="Abt D.N."/>
            <person name="Adryan B."/>
            <person name="Aguade M."/>
            <person name="Akashi H."/>
            <person name="Anderson W.W."/>
            <person name="Aquadro C.F."/>
            <person name="Ardell D.H."/>
            <person name="Arguello R."/>
            <person name="Artieri C.G."/>
            <person name="Barbash D.A."/>
            <person name="Barker D."/>
            <person name="Barsanti P."/>
            <person name="Batterham P."/>
            <person name="Batzoglou S."/>
            <person name="Begun D."/>
            <person name="Bhutkar A."/>
            <person name="Blanco E."/>
            <person name="Bosak S.A."/>
            <person name="Bradley R.K."/>
            <person name="Brand A.D."/>
            <person name="Brent M.R."/>
            <person name="Brooks A.N."/>
            <person name="Brown R.H."/>
            <person name="Butlin R.K."/>
            <person name="Caggese C."/>
            <person name="Calvi B.R."/>
            <person name="Bernardo de Carvalho A."/>
            <person name="Caspi A."/>
            <person name="Castrezana S."/>
            <person name="Celniker S.E."/>
            <person name="Chang J.L."/>
            <person name="Chapple C."/>
            <person name="Chatterji S."/>
            <person name="Chinwalla A."/>
            <person name="Civetta A."/>
            <person name="Clifton S.W."/>
            <person name="Comeron J.M."/>
            <person name="Costello J.C."/>
            <person name="Coyne J.A."/>
            <person name="Daub J."/>
            <person name="David R.G."/>
            <person name="Delcher A.L."/>
            <person name="Delehaunty K."/>
            <person name="Do C.B."/>
            <person name="Ebling H."/>
            <person name="Edwards K."/>
            <person name="Eickbush T."/>
            <person name="Evans J.D."/>
            <person name="Filipski A."/>
            <person name="Findeiss S."/>
            <person name="Freyhult E."/>
            <person name="Fulton L."/>
            <person name="Fulton R."/>
            <person name="Garcia A.C."/>
            <person name="Gardiner A."/>
            <person name="Garfield D.A."/>
            <person name="Garvin B.E."/>
            <person name="Gibson G."/>
            <person name="Gilbert D."/>
            <person name="Gnerre S."/>
            <person name="Godfrey J."/>
            <person name="Good R."/>
            <person name="Gotea V."/>
            <person name="Gravely B."/>
            <person name="Greenberg A.J."/>
            <person name="Griffiths-Jones S."/>
            <person name="Gross S."/>
            <person name="Guigo R."/>
            <person name="Gustafson E.A."/>
            <person name="Haerty W."/>
            <person name="Hahn M.W."/>
            <person name="Halligan D.L."/>
            <person name="Halpern A.L."/>
            <person name="Halter G.M."/>
            <person name="Han M.V."/>
            <person name="Heger A."/>
            <person name="Hillier L."/>
            <person name="Hinrichs A.S."/>
            <person name="Holmes I."/>
            <person name="Hoskins R.A."/>
            <person name="Hubisz M.J."/>
            <person name="Hultmark D."/>
            <person name="Huntley M.A."/>
            <person name="Jaffe D.B."/>
            <person name="Jagadeeshan S."/>
            <person name="Jeck W.R."/>
            <person name="Johnson J."/>
            <person name="Jones C.D."/>
            <person name="Jordan W.C."/>
            <person name="Karpen G.H."/>
            <person name="Kataoka E."/>
            <person name="Keightley P.D."/>
            <person name="Kheradpour P."/>
            <person name="Kirkness E.F."/>
            <person name="Koerich L.B."/>
            <person name="Kristiansen K."/>
            <person name="Kudrna D."/>
            <person name="Kulathinal R.J."/>
            <person name="Kumar S."/>
            <person name="Kwok R."/>
            <person name="Lander E."/>
            <person name="Langley C.H."/>
            <person name="Lapoint R."/>
            <person name="Lazzaro B.P."/>
            <person name="Lee S.J."/>
            <person name="Levesque L."/>
            <person name="Li R."/>
            <person name="Lin C.F."/>
            <person name="Lin M.F."/>
            <person name="Lindblad-Toh K."/>
            <person name="Llopart A."/>
            <person name="Long M."/>
            <person name="Low L."/>
            <person name="Lozovsky E."/>
            <person name="Lu J."/>
            <person name="Luo M."/>
            <person name="Machado C.A."/>
            <person name="Makalowski W."/>
            <person name="Marzo M."/>
            <person name="Matsuda M."/>
            <person name="Matzkin L."/>
            <person name="McAllister B."/>
            <person name="McBride C.S."/>
            <person name="McKernan B."/>
            <person name="McKernan K."/>
            <person name="Mendez-Lago M."/>
            <person name="Minx P."/>
            <person name="Mollenhauer M.U."/>
            <person name="Montooth K."/>
            <person name="Mount S.M."/>
            <person name="Mu X."/>
            <person name="Myers E."/>
            <person name="Negre B."/>
            <person name="Newfeld S."/>
            <person name="Nielsen R."/>
            <person name="Noor M.A."/>
            <person name="O'Grady P."/>
            <person name="Pachter L."/>
            <person name="Papaceit M."/>
            <person name="Parisi M.J."/>
            <person name="Parisi M."/>
            <person name="Parts L."/>
            <person name="Pedersen J.S."/>
            <person name="Pesole G."/>
            <person name="Phillippy A.M."/>
            <person name="Ponting C.P."/>
            <person name="Pop M."/>
            <person name="Porcelli D."/>
            <person name="Powell J.R."/>
            <person name="Prohaska S."/>
            <person name="Pruitt K."/>
            <person name="Puig M."/>
            <person name="Quesneville H."/>
            <person name="Ram K.R."/>
            <person name="Rand D."/>
            <person name="Rasmussen M.D."/>
            <person name="Reed L.K."/>
            <person name="Reenan R."/>
            <person name="Reily A."/>
            <person name="Remington K.A."/>
            <person name="Rieger T.T."/>
            <person name="Ritchie M.G."/>
            <person name="Robin C."/>
            <person name="Rogers Y.H."/>
            <person name="Rohde C."/>
            <person name="Rozas J."/>
            <person name="Rubenfield M.J."/>
            <person name="Ruiz A."/>
            <person name="Russo S."/>
            <person name="Salzberg S.L."/>
            <person name="Sanchez-Gracia A."/>
            <person name="Saranga D.J."/>
            <person name="Sato H."/>
            <person name="Schaeffer S.W."/>
            <person name="Schatz M.C."/>
            <person name="Schlenke T."/>
            <person name="Schwartz R."/>
            <person name="Segarra C."/>
            <person name="Singh R.S."/>
            <person name="Sirot L."/>
            <person name="Sirota M."/>
            <person name="Sisneros N.B."/>
            <person name="Smith C.D."/>
            <person name="Smith T.F."/>
            <person name="Spieth J."/>
            <person name="Stage D.E."/>
            <person name="Stark A."/>
            <person name="Stephan W."/>
            <person name="Strausberg R.L."/>
            <person name="Strempel S."/>
            <person name="Sturgill D."/>
            <person name="Sutton G."/>
            <person name="Sutton G.G."/>
            <person name="Tao W."/>
            <person name="Teichmann S."/>
            <person name="Tobari Y.N."/>
            <person name="Tomimura Y."/>
            <person name="Tsolas J.M."/>
            <person name="Valente V.L."/>
            <person name="Venter E."/>
            <person name="Venter J.C."/>
            <person name="Vicario S."/>
            <person name="Vieira F.G."/>
            <person name="Vilella A.J."/>
            <person name="Villasante A."/>
            <person name="Walenz B."/>
            <person name="Wang J."/>
            <person name="Wasserman M."/>
            <person name="Watts T."/>
            <person name="Wilson D."/>
            <person name="Wilson R.K."/>
            <person name="Wing R.A."/>
            <person name="Wolfner M.F."/>
            <person name="Wong A."/>
            <person name="Wong G.K."/>
            <person name="Wu C.I."/>
            <person name="Wu G."/>
            <person name="Yamamoto D."/>
            <person name="Yang H.P."/>
            <person name="Yang S.P."/>
            <person name="Yorke J.A."/>
            <person name="Yoshida K."/>
            <person name="Zdobnov E."/>
            <person name="Zhang P."/>
            <person name="Zhang Y."/>
            <person name="Zimin A.V."/>
            <person name="Baldwin J."/>
            <person name="Abdouelleil A."/>
            <person name="Abdulkadir J."/>
            <person name="Abebe A."/>
            <person name="Abera B."/>
            <person name="Abreu J."/>
            <person name="Acer S.C."/>
            <person name="Aftuck L."/>
            <person name="Alexander A."/>
            <person name="An P."/>
            <person name="Anderson E."/>
            <person name="Anderson S."/>
            <person name="Arachi H."/>
            <person name="Azer M."/>
            <person name="Bachantsang P."/>
            <person name="Barry A."/>
            <person name="Bayul T."/>
            <person name="Berlin A."/>
            <person name="Bessette D."/>
            <person name="Bloom T."/>
            <person name="Blye J."/>
            <person name="Boguslavskiy L."/>
            <person name="Bonnet C."/>
            <person name="Boukhgalter B."/>
            <person name="Bourzgui I."/>
            <person name="Brown A."/>
            <person name="Cahill P."/>
            <person name="Channer S."/>
            <person name="Cheshatsang Y."/>
            <person name="Chuda L."/>
            <person name="Citroen M."/>
            <person name="Collymore A."/>
            <person name="Cooke P."/>
            <person name="Costello M."/>
            <person name="D'Aco K."/>
            <person name="Daza R."/>
            <person name="De Haan G."/>
            <person name="DeGray S."/>
            <person name="DeMaso C."/>
            <person name="Dhargay N."/>
            <person name="Dooley K."/>
            <person name="Dooley E."/>
            <person name="Doricent M."/>
            <person name="Dorje P."/>
            <person name="Dorjee K."/>
            <person name="Dupes A."/>
            <person name="Elong R."/>
            <person name="Falk J."/>
            <person name="Farina A."/>
            <person name="Faro S."/>
            <person name="Ferguson D."/>
            <person name="Fisher S."/>
            <person name="Foley C.D."/>
            <person name="Franke A."/>
            <person name="Friedrich D."/>
            <person name="Gadbois L."/>
            <person name="Gearin G."/>
            <person name="Gearin C.R."/>
            <person name="Giannoukos G."/>
            <person name="Goode T."/>
            <person name="Graham J."/>
            <person name="Grandbois E."/>
            <person name="Grewal S."/>
            <person name="Gyaltsen K."/>
            <person name="Hafez N."/>
            <person name="Hagos B."/>
            <person name="Hall J."/>
            <person name="Henson C."/>
            <person name="Hollinger A."/>
            <person name="Honan T."/>
            <person name="Huard M.D."/>
            <person name="Hughes L."/>
            <person name="Hurhula B."/>
            <person name="Husby M.E."/>
            <person name="Kamat A."/>
            <person name="Kanga B."/>
            <person name="Kashin S."/>
            <person name="Khazanovich D."/>
            <person name="Kisner P."/>
            <person name="Lance K."/>
            <person name="Lara M."/>
            <person name="Lee W."/>
            <person name="Lennon N."/>
            <person name="Letendre F."/>
            <person name="LeVine R."/>
            <person name="Lipovsky A."/>
            <person name="Liu X."/>
            <person name="Liu J."/>
            <person name="Liu S."/>
            <person name="Lokyitsang T."/>
            <person name="Lokyitsang Y."/>
            <person name="Lubonja R."/>
            <person name="Lui A."/>
            <person name="MacDonald P."/>
            <person name="Magnisalis V."/>
            <person name="Maru K."/>
            <person name="Matthews C."/>
            <person name="McCusker W."/>
            <person name="McDonough S."/>
            <person name="Mehta T."/>
            <person name="Meldrim J."/>
            <person name="Meneus L."/>
            <person name="Mihai O."/>
            <person name="Mihalev A."/>
            <person name="Mihova T."/>
            <person name="Mittelman R."/>
            <person name="Mlenga V."/>
            <person name="Montmayeur A."/>
            <person name="Mulrain L."/>
            <person name="Navidi A."/>
            <person name="Naylor J."/>
            <person name="Negash T."/>
            <person name="Nguyen T."/>
            <person name="Nguyen N."/>
            <person name="Nicol R."/>
            <person name="Norbu C."/>
            <person name="Norbu N."/>
            <person name="Novod N."/>
            <person name="O'Neill B."/>
            <person name="Osman S."/>
            <person name="Markiewicz E."/>
            <person name="Oyono O.L."/>
            <person name="Patti C."/>
            <person name="Phunkhang P."/>
            <person name="Pierre F."/>
            <person name="Priest M."/>
            <person name="Raghuraman S."/>
            <person name="Rege F."/>
            <person name="Reyes R."/>
            <person name="Rise C."/>
            <person name="Rogov P."/>
            <person name="Ross K."/>
            <person name="Ryan E."/>
            <person name="Settipalli S."/>
            <person name="Shea T."/>
            <person name="Sherpa N."/>
            <person name="Shi L."/>
            <person name="Shih D."/>
            <person name="Sparrow T."/>
            <person name="Spaulding J."/>
            <person name="Stalker J."/>
            <person name="Stange-Thomann N."/>
            <person name="Stavropoulos S."/>
            <person name="Stone C."/>
            <person name="Strader C."/>
            <person name="Tesfaye S."/>
            <person name="Thomson T."/>
            <person name="Thoulutsang Y."/>
            <person name="Thoulutsang D."/>
            <person name="Topham K."/>
            <person name="Topping I."/>
            <person name="Tsamla T."/>
            <person name="Vassiliev H."/>
            <person name="Vo A."/>
            <person name="Wangchuk T."/>
            <person name="Wangdi T."/>
            <person name="Weiand M."/>
            <person name="Wilkinson J."/>
            <person name="Wilson A."/>
            <person name="Yadav S."/>
            <person name="Young G."/>
            <person name="Yu Q."/>
            <person name="Zembek L."/>
            <person name="Zhong D."/>
            <person name="Zimmer A."/>
            <person name="Zwirko Z."/>
            <person name="Jaffe D.B."/>
            <person name="Alvarez P."/>
            <person name="Brockman W."/>
            <person name="Butler J."/>
            <person name="Chin C."/>
            <person name="Gnerre S."/>
            <person name="Grabherr M."/>
            <person name="Kleber M."/>
            <person name="Mauceli E."/>
            <person name="MacCallum I."/>
        </authorList>
    </citation>
    <scope>NUCLEOTIDE SEQUENCE [LARGE SCALE GENOMIC DNA]</scope>
    <source>
        <strain evidence="6">Tucson 15010-1051.87</strain>
    </source>
</reference>
<gene>
    <name evidence="5" type="primary">Dvir\GJ16982</name>
    <name evidence="5" type="ORF">Dvir_GJ16982</name>
</gene>
<evidence type="ECO:0000256" key="1">
    <source>
        <dbReference type="ARBA" id="ARBA00023180"/>
    </source>
</evidence>
<dbReference type="Gene3D" id="3.40.50.1820">
    <property type="entry name" value="alpha/beta hydrolase"/>
    <property type="match status" value="1"/>
</dbReference>
<feature type="compositionally biased region" description="Gly residues" evidence="2">
    <location>
        <begin position="695"/>
        <end position="704"/>
    </location>
</feature>